<dbReference type="AlphaFoldDB" id="A0A6G7LQ76"/>
<gene>
    <name evidence="1" type="ORF">GII14_06965</name>
</gene>
<reference evidence="1 2" key="1">
    <citation type="submission" date="2019-11" db="EMBL/GenBank/DDBJ databases">
        <title>Complete Genome Sequence of Shewanella chilikensis Strain DC57, Isolated from Corroded Seal Rings at a floating production facility in Australia.</title>
        <authorList>
            <person name="Salgar-Chaparro S.J."/>
            <person name="Castillo-Villamizar G.A."/>
            <person name="Poehlein A."/>
            <person name="Daniel R."/>
            <person name="Machuca L."/>
        </authorList>
    </citation>
    <scope>NUCLEOTIDE SEQUENCE [LARGE SCALE GENOMIC DNA]</scope>
    <source>
        <strain evidence="1 2">DC57</strain>
    </source>
</reference>
<accession>A0A6G7LQ76</accession>
<organism evidence="1 2">
    <name type="scientific">Shewanella chilikensis</name>
    <dbReference type="NCBI Taxonomy" id="558541"/>
    <lineage>
        <taxon>Bacteria</taxon>
        <taxon>Pseudomonadati</taxon>
        <taxon>Pseudomonadota</taxon>
        <taxon>Gammaproteobacteria</taxon>
        <taxon>Alteromonadales</taxon>
        <taxon>Shewanellaceae</taxon>
        <taxon>Shewanella</taxon>
    </lineage>
</organism>
<dbReference type="Proteomes" id="UP000502117">
    <property type="component" value="Chromosome"/>
</dbReference>
<evidence type="ECO:0000313" key="2">
    <source>
        <dbReference type="Proteomes" id="UP000502117"/>
    </source>
</evidence>
<dbReference type="KEGG" id="schk:GII14_06965"/>
<protein>
    <submittedName>
        <fullName evidence="1">Uncharacterized protein</fullName>
    </submittedName>
</protein>
<sequence>MVINNESIGLPIHNETKKILKSINEKLFSSIESSTRAEINKLPTFRYRELKHVTLNGPLETKIMTQPDGIITATVKGFTISTEIKIDISGLTLYAKIKTSELNLSADYNPINGQIYNIRDNGNLRVHVDIDGNGIFNKLVAKVTKSLLKVFKPNFFQQKLNSILSSIHNHKYYVAGIESVIPDNTWIINGMDLGFEIKNTIKGIHPEKYISIAISEKNHRYYTGWNYREYYMNKVDFDISGNYKISYENQAVYDTGRWINPCARPGGASHGCYEP</sequence>
<dbReference type="RefSeq" id="WP_165564743.1">
    <property type="nucleotide sequence ID" value="NZ_CP045857.1"/>
</dbReference>
<dbReference type="EMBL" id="CP045857">
    <property type="protein sequence ID" value="QIJ03948.1"/>
    <property type="molecule type" value="Genomic_DNA"/>
</dbReference>
<name>A0A6G7LQ76_9GAMM</name>
<evidence type="ECO:0000313" key="1">
    <source>
        <dbReference type="EMBL" id="QIJ03948.1"/>
    </source>
</evidence>
<proteinExistence type="predicted"/>